<evidence type="ECO:0000313" key="2">
    <source>
        <dbReference type="EMBL" id="KAK8371806.1"/>
    </source>
</evidence>
<evidence type="ECO:0000313" key="3">
    <source>
        <dbReference type="Proteomes" id="UP001487740"/>
    </source>
</evidence>
<comment type="caution">
    <text evidence="2">The sequence shown here is derived from an EMBL/GenBank/DDBJ whole genome shotgun (WGS) entry which is preliminary data.</text>
</comment>
<reference evidence="2 3" key="1">
    <citation type="submission" date="2023-03" db="EMBL/GenBank/DDBJ databases">
        <title>High-quality genome of Scylla paramamosain provides insights in environmental adaptation.</title>
        <authorList>
            <person name="Zhang L."/>
        </authorList>
    </citation>
    <scope>NUCLEOTIDE SEQUENCE [LARGE SCALE GENOMIC DNA]</scope>
    <source>
        <strain evidence="2">LZ_2023a</strain>
        <tissue evidence="2">Muscle</tissue>
    </source>
</reference>
<protein>
    <submittedName>
        <fullName evidence="2">Uncharacterized protein</fullName>
    </submittedName>
</protein>
<gene>
    <name evidence="2" type="ORF">O3P69_015703</name>
</gene>
<feature type="region of interest" description="Disordered" evidence="1">
    <location>
        <begin position="304"/>
        <end position="323"/>
    </location>
</feature>
<organism evidence="2 3">
    <name type="scientific">Scylla paramamosain</name>
    <name type="common">Mud crab</name>
    <dbReference type="NCBI Taxonomy" id="85552"/>
    <lineage>
        <taxon>Eukaryota</taxon>
        <taxon>Metazoa</taxon>
        <taxon>Ecdysozoa</taxon>
        <taxon>Arthropoda</taxon>
        <taxon>Crustacea</taxon>
        <taxon>Multicrustacea</taxon>
        <taxon>Malacostraca</taxon>
        <taxon>Eumalacostraca</taxon>
        <taxon>Eucarida</taxon>
        <taxon>Decapoda</taxon>
        <taxon>Pleocyemata</taxon>
        <taxon>Brachyura</taxon>
        <taxon>Eubrachyura</taxon>
        <taxon>Portunoidea</taxon>
        <taxon>Portunidae</taxon>
        <taxon>Portuninae</taxon>
        <taxon>Scylla</taxon>
    </lineage>
</organism>
<dbReference type="EMBL" id="JARAKH010006404">
    <property type="protein sequence ID" value="KAK8371806.1"/>
    <property type="molecule type" value="Genomic_DNA"/>
</dbReference>
<keyword evidence="3" id="KW-1185">Reference proteome</keyword>
<dbReference type="Proteomes" id="UP001487740">
    <property type="component" value="Unassembled WGS sequence"/>
</dbReference>
<sequence length="382" mass="42182">MRRKLKMKTSRLPFRKTGTAEIRDLEASDVTKSVISGGRQSRDRRRTLLLTATLSEVRGGSVPAAAAVAAAARRVLCCYTHVVTQVLLSVRTTRGAVMGRPVTEAILGRVMASFRTACPAICPPLKDISTTEHMSTETRCLNATPPPRQQYQQHQAQKEFLPPSRADQREIRDLEASDVTKSVISGGRQSRDRRRTLLLTATLSEVRGGSVPAAAAAAAAARRVLCCYTHVVTQVLLSVRTTRGAVMGRPVTEAILGRVMASFRTACPAICPPLNDISTTEHMSTRQSIASMWLELYNRKPAASTQHRHHDSNINNTRHKKSSSHQAVQISGVRWCLSLPIDLRRQFLKVLCPERRAVRESRPRGVLGLLPLWPVNLRGKLQ</sequence>
<name>A0AAW0S9P6_SCYPA</name>
<accession>A0AAW0S9P6</accession>
<proteinExistence type="predicted"/>
<evidence type="ECO:0000256" key="1">
    <source>
        <dbReference type="SAM" id="MobiDB-lite"/>
    </source>
</evidence>
<dbReference type="AlphaFoldDB" id="A0AAW0S9P6"/>